<reference evidence="1" key="1">
    <citation type="submission" date="2020-08" db="EMBL/GenBank/DDBJ databases">
        <title>Multicomponent nature underlies the extraordinary mechanical properties of spider dragline silk.</title>
        <authorList>
            <person name="Kono N."/>
            <person name="Nakamura H."/>
            <person name="Mori M."/>
            <person name="Yoshida Y."/>
            <person name="Ohtoshi R."/>
            <person name="Malay A.D."/>
            <person name="Moran D.A.P."/>
            <person name="Tomita M."/>
            <person name="Numata K."/>
            <person name="Arakawa K."/>
        </authorList>
    </citation>
    <scope>NUCLEOTIDE SEQUENCE</scope>
</reference>
<evidence type="ECO:0000313" key="2">
    <source>
        <dbReference type="Proteomes" id="UP000886998"/>
    </source>
</evidence>
<organism evidence="1 2">
    <name type="scientific">Trichonephila inaurata madagascariensis</name>
    <dbReference type="NCBI Taxonomy" id="2747483"/>
    <lineage>
        <taxon>Eukaryota</taxon>
        <taxon>Metazoa</taxon>
        <taxon>Ecdysozoa</taxon>
        <taxon>Arthropoda</taxon>
        <taxon>Chelicerata</taxon>
        <taxon>Arachnida</taxon>
        <taxon>Araneae</taxon>
        <taxon>Araneomorphae</taxon>
        <taxon>Entelegynae</taxon>
        <taxon>Araneoidea</taxon>
        <taxon>Nephilidae</taxon>
        <taxon>Trichonephila</taxon>
        <taxon>Trichonephila inaurata</taxon>
    </lineage>
</organism>
<dbReference type="AlphaFoldDB" id="A0A8X7C5B0"/>
<name>A0A8X7C5B0_9ARAC</name>
<dbReference type="OrthoDB" id="6446885at2759"/>
<protein>
    <submittedName>
        <fullName evidence="1">Uncharacterized protein</fullName>
    </submittedName>
</protein>
<proteinExistence type="predicted"/>
<evidence type="ECO:0000313" key="1">
    <source>
        <dbReference type="EMBL" id="GFY56235.1"/>
    </source>
</evidence>
<dbReference type="EMBL" id="BMAV01010849">
    <property type="protein sequence ID" value="GFY56235.1"/>
    <property type="molecule type" value="Genomic_DNA"/>
</dbReference>
<sequence>MQRFIYCSISFTVTPSTAIPRPGDSNSVDKQTQGAAANFRPARCLPHFQNEMKSETLLSHPSPASLSVNVRGNSASGRKVIRNSRLPTLSRLDLCHNLRLKLSSSNVTT</sequence>
<comment type="caution">
    <text evidence="1">The sequence shown here is derived from an EMBL/GenBank/DDBJ whole genome shotgun (WGS) entry which is preliminary data.</text>
</comment>
<dbReference type="Proteomes" id="UP000886998">
    <property type="component" value="Unassembled WGS sequence"/>
</dbReference>
<accession>A0A8X7C5B0</accession>
<keyword evidence="2" id="KW-1185">Reference proteome</keyword>
<gene>
    <name evidence="1" type="ORF">TNIN_397951</name>
</gene>